<protein>
    <submittedName>
        <fullName evidence="2">Uncharacterized protein</fullName>
    </submittedName>
</protein>
<feature type="compositionally biased region" description="Polar residues" evidence="1">
    <location>
        <begin position="142"/>
        <end position="153"/>
    </location>
</feature>
<feature type="compositionally biased region" description="Acidic residues" evidence="1">
    <location>
        <begin position="84"/>
        <end position="104"/>
    </location>
</feature>
<name>V7PEY5_PLAYE</name>
<keyword evidence="3" id="KW-1185">Reference proteome</keyword>
<gene>
    <name evidence="2" type="ORF">YYC_04435</name>
</gene>
<feature type="region of interest" description="Disordered" evidence="1">
    <location>
        <begin position="308"/>
        <end position="329"/>
    </location>
</feature>
<dbReference type="OrthoDB" id="387422at2759"/>
<evidence type="ECO:0000313" key="2">
    <source>
        <dbReference type="EMBL" id="ETB57570.1"/>
    </source>
</evidence>
<organism evidence="2 3">
    <name type="scientific">Plasmodium yoelii 17X</name>
    <dbReference type="NCBI Taxonomy" id="1323249"/>
    <lineage>
        <taxon>Eukaryota</taxon>
        <taxon>Sar</taxon>
        <taxon>Alveolata</taxon>
        <taxon>Apicomplexa</taxon>
        <taxon>Aconoidasida</taxon>
        <taxon>Haemosporida</taxon>
        <taxon>Plasmodiidae</taxon>
        <taxon>Plasmodium</taxon>
        <taxon>Plasmodium (Vinckeia)</taxon>
    </lineage>
</organism>
<accession>V7PEY5</accession>
<feature type="region of interest" description="Disordered" evidence="1">
    <location>
        <begin position="81"/>
        <end position="173"/>
    </location>
</feature>
<evidence type="ECO:0000256" key="1">
    <source>
        <dbReference type="SAM" id="MobiDB-lite"/>
    </source>
</evidence>
<evidence type="ECO:0000313" key="3">
    <source>
        <dbReference type="Proteomes" id="UP000018538"/>
    </source>
</evidence>
<proteinExistence type="predicted"/>
<dbReference type="AlphaFoldDB" id="V7PEY5"/>
<feature type="compositionally biased region" description="Polar residues" evidence="1">
    <location>
        <begin position="123"/>
        <end position="135"/>
    </location>
</feature>
<sequence>MKLKIFLSIFKIITLKHVVNIIGNITVSTNFIYFQNRLSSNKYLFSNDNNYNDQFLLNYKYVSSTKKNDQSFLQLNMKYNTQENNEDDDDNDDTNDNDDDENDENSSISNSNDNNDDDEEETQPTTKFNVRNSIFKNALKTHGNTIPTNTNKLVNDDHNKRQKKHHHKKKNHQGVISNDVVASNIAQPTAVASNIVQPAGVASNIVQPTGVVSNTVSPTGVASNTVQPTGVASNIVQPTAAAPNTVQPPGVASNTVQPTGATEAGNLINQNVVNPNALNLNNNVNNNNIGANANNAIAAVLSTAITPNNNNDVNSSNQGSPNQSVNNSNTVVPVSEEQNKNDIFLKIMNNNNNFNTTEMICNSINCTPLTNDNKEKNPLTECTNITYCGSCPISNSPKDQWNLMKNLQEDNIIISSGFVDMTDLIGKNNLINIPFRWDKVSFDFSKCVPDLYKLRLAFTELQNKGDVTGLYKQLYRFANFYLYATKIVQDNNMGALNISININNSNINVLKTNEQLQKENNPVSTCPLNVNKMTVSNVYPTQTLVFYQRLFVPNDSQIINSNAFNIEITNDQGYNVQNYYFYAKITCPKTDINIENEISSMISNKSGELQSNTNNQTNTQQNSNLKNSALAGTQLLSINDKNNNNNNNINFMKSGNSNNNNKLSYLIFFLSVVTYFVFTTSC</sequence>
<reference evidence="2 3" key="1">
    <citation type="submission" date="2013-11" db="EMBL/GenBank/DDBJ databases">
        <title>The Genome Sequence of Plasmodium yoelii 17X.</title>
        <authorList>
            <consortium name="The Broad Institute Genomics Platform"/>
            <consortium name="The Broad Institute Genome Sequencing Center for Infectious Disease"/>
            <person name="Neafsey D."/>
            <person name="Adams J."/>
            <person name="Walker B."/>
            <person name="Young S.K."/>
            <person name="Zeng Q."/>
            <person name="Gargeya S."/>
            <person name="Fitzgerald M."/>
            <person name="Haas B."/>
            <person name="Abouelleil A."/>
            <person name="Alvarado L."/>
            <person name="Chapman S.B."/>
            <person name="Gainer-Dewar J."/>
            <person name="Goldberg J."/>
            <person name="Griggs A."/>
            <person name="Gujja S."/>
            <person name="Hansen M."/>
            <person name="Howarth C."/>
            <person name="Imamovic A."/>
            <person name="Ireland A."/>
            <person name="Larimer J."/>
            <person name="McCowan C."/>
            <person name="Murphy C."/>
            <person name="Pearson M."/>
            <person name="Poon T.W."/>
            <person name="Priest M."/>
            <person name="Roberts A."/>
            <person name="Saif S."/>
            <person name="Shea T."/>
            <person name="Sykes S."/>
            <person name="Wortman J."/>
            <person name="Nusbaum C."/>
            <person name="Birren B."/>
        </authorList>
    </citation>
    <scope>NUCLEOTIDE SEQUENCE [LARGE SCALE GENOMIC DNA]</scope>
    <source>
        <strain evidence="2 3">17X</strain>
    </source>
</reference>
<dbReference type="Proteomes" id="UP000018538">
    <property type="component" value="Unassembled WGS sequence"/>
</dbReference>
<dbReference type="EMBL" id="KI635795">
    <property type="protein sequence ID" value="ETB57570.1"/>
    <property type="molecule type" value="Genomic_DNA"/>
</dbReference>
<feature type="compositionally biased region" description="Basic residues" evidence="1">
    <location>
        <begin position="160"/>
        <end position="172"/>
    </location>
</feature>